<keyword evidence="1" id="KW-0723">Serine/threonine-protein kinase</keyword>
<dbReference type="CDD" id="cd14014">
    <property type="entry name" value="STKc_PknB_like"/>
    <property type="match status" value="1"/>
</dbReference>
<accession>A0A813L3Z9</accession>
<dbReference type="InterPro" id="IPR000719">
    <property type="entry name" value="Prot_kinase_dom"/>
</dbReference>
<dbReference type="GO" id="GO:0005524">
    <property type="term" value="F:ATP binding"/>
    <property type="evidence" value="ECO:0007669"/>
    <property type="project" value="UniProtKB-KW"/>
</dbReference>
<dbReference type="InterPro" id="IPR050205">
    <property type="entry name" value="CDPK_Ser/Thr_kinases"/>
</dbReference>
<dbReference type="InterPro" id="IPR011009">
    <property type="entry name" value="Kinase-like_dom_sf"/>
</dbReference>
<comment type="caution">
    <text evidence="7">The sequence shown here is derived from an EMBL/GenBank/DDBJ whole genome shotgun (WGS) entry which is preliminary data.</text>
</comment>
<evidence type="ECO:0000256" key="5">
    <source>
        <dbReference type="ARBA" id="ARBA00022840"/>
    </source>
</evidence>
<dbReference type="SMART" id="SM00220">
    <property type="entry name" value="S_TKc"/>
    <property type="match status" value="1"/>
</dbReference>
<dbReference type="Pfam" id="PF00069">
    <property type="entry name" value="Pkinase"/>
    <property type="match status" value="1"/>
</dbReference>
<dbReference type="GO" id="GO:0004674">
    <property type="term" value="F:protein serine/threonine kinase activity"/>
    <property type="evidence" value="ECO:0007669"/>
    <property type="project" value="UniProtKB-KW"/>
</dbReference>
<feature type="non-terminal residue" evidence="7">
    <location>
        <position position="1"/>
    </location>
</feature>
<evidence type="ECO:0000256" key="1">
    <source>
        <dbReference type="ARBA" id="ARBA00022527"/>
    </source>
</evidence>
<dbReference type="PROSITE" id="PS50011">
    <property type="entry name" value="PROTEIN_KINASE_DOM"/>
    <property type="match status" value="1"/>
</dbReference>
<feature type="domain" description="Protein kinase" evidence="6">
    <location>
        <begin position="30"/>
        <end position="265"/>
    </location>
</feature>
<dbReference type="AlphaFoldDB" id="A0A813L3Z9"/>
<evidence type="ECO:0000256" key="4">
    <source>
        <dbReference type="ARBA" id="ARBA00022777"/>
    </source>
</evidence>
<dbReference type="PANTHER" id="PTHR24349">
    <property type="entry name" value="SERINE/THREONINE-PROTEIN KINASE"/>
    <property type="match status" value="1"/>
</dbReference>
<dbReference type="Proteomes" id="UP000626109">
    <property type="component" value="Unassembled WGS sequence"/>
</dbReference>
<sequence>FGMTLHITTHPATASAGWQIQLDESCEHELSIMEVLGEGAFSKVYSLGPNSLALPGGKHAVKVIQNTTSHGLPEPRSAAATADIVGLEVTSAAVQEAEILGLASGCKNVMAIYGLFRTQDAELIVMEQCECSLYDQCTSMGPLPEQAAAILLTSLFAALAHIHTRGIVHRDVKAQNIMISAQDGRALLSDFGLAVQPAVQRKINWRCGTPGYIAPEVIKNKIGSSKVDIFAAGVLLYFAATTLMPFKGRSWMQQTVDFCPDFGQE</sequence>
<keyword evidence="3" id="KW-0547">Nucleotide-binding</keyword>
<feature type="non-terminal residue" evidence="7">
    <location>
        <position position="265"/>
    </location>
</feature>
<dbReference type="InterPro" id="IPR008271">
    <property type="entry name" value="Ser/Thr_kinase_AS"/>
</dbReference>
<protein>
    <recommendedName>
        <fullName evidence="6">Protein kinase domain-containing protein</fullName>
    </recommendedName>
</protein>
<dbReference type="PROSITE" id="PS00108">
    <property type="entry name" value="PROTEIN_KINASE_ST"/>
    <property type="match status" value="1"/>
</dbReference>
<reference evidence="7" key="1">
    <citation type="submission" date="2021-02" db="EMBL/GenBank/DDBJ databases">
        <authorList>
            <person name="Dougan E. K."/>
            <person name="Rhodes N."/>
            <person name="Thang M."/>
            <person name="Chan C."/>
        </authorList>
    </citation>
    <scope>NUCLEOTIDE SEQUENCE</scope>
</reference>
<dbReference type="EMBL" id="CAJNNW010034228">
    <property type="protein sequence ID" value="CAE8722042.1"/>
    <property type="molecule type" value="Genomic_DNA"/>
</dbReference>
<proteinExistence type="predicted"/>
<evidence type="ECO:0000313" key="8">
    <source>
        <dbReference type="Proteomes" id="UP000626109"/>
    </source>
</evidence>
<dbReference type="SUPFAM" id="SSF56112">
    <property type="entry name" value="Protein kinase-like (PK-like)"/>
    <property type="match status" value="1"/>
</dbReference>
<evidence type="ECO:0000313" key="7">
    <source>
        <dbReference type="EMBL" id="CAE8722042.1"/>
    </source>
</evidence>
<name>A0A813L3Z9_POLGL</name>
<keyword evidence="2" id="KW-0808">Transferase</keyword>
<evidence type="ECO:0000256" key="2">
    <source>
        <dbReference type="ARBA" id="ARBA00022679"/>
    </source>
</evidence>
<keyword evidence="5" id="KW-0067">ATP-binding</keyword>
<dbReference type="Gene3D" id="1.10.510.10">
    <property type="entry name" value="Transferase(Phosphotransferase) domain 1"/>
    <property type="match status" value="1"/>
</dbReference>
<evidence type="ECO:0000259" key="6">
    <source>
        <dbReference type="PROSITE" id="PS50011"/>
    </source>
</evidence>
<organism evidence="7 8">
    <name type="scientific">Polarella glacialis</name>
    <name type="common">Dinoflagellate</name>
    <dbReference type="NCBI Taxonomy" id="89957"/>
    <lineage>
        <taxon>Eukaryota</taxon>
        <taxon>Sar</taxon>
        <taxon>Alveolata</taxon>
        <taxon>Dinophyceae</taxon>
        <taxon>Suessiales</taxon>
        <taxon>Suessiaceae</taxon>
        <taxon>Polarella</taxon>
    </lineage>
</organism>
<keyword evidence="4" id="KW-0418">Kinase</keyword>
<gene>
    <name evidence="7" type="ORF">PGLA2088_LOCUS42290</name>
</gene>
<evidence type="ECO:0000256" key="3">
    <source>
        <dbReference type="ARBA" id="ARBA00022741"/>
    </source>
</evidence>